<dbReference type="PANTHER" id="PTHR43495:SF5">
    <property type="entry name" value="GAMMA-AMINOBUTYRIC ACID PERMEASE"/>
    <property type="match status" value="1"/>
</dbReference>
<evidence type="ECO:0000256" key="2">
    <source>
        <dbReference type="ARBA" id="ARBA00022448"/>
    </source>
</evidence>
<reference evidence="10" key="1">
    <citation type="journal article" date="2019" name="Int. J. Syst. Evol. Microbiol.">
        <title>The Global Catalogue of Microorganisms (GCM) 10K type strain sequencing project: providing services to taxonomists for standard genome sequencing and annotation.</title>
        <authorList>
            <consortium name="The Broad Institute Genomics Platform"/>
            <consortium name="The Broad Institute Genome Sequencing Center for Infectious Disease"/>
            <person name="Wu L."/>
            <person name="Ma J."/>
        </authorList>
    </citation>
    <scope>NUCLEOTIDE SEQUENCE [LARGE SCALE GENOMIC DNA]</scope>
    <source>
        <strain evidence="10">CGMCC 1.16305</strain>
    </source>
</reference>
<evidence type="ECO:0000256" key="1">
    <source>
        <dbReference type="ARBA" id="ARBA00004141"/>
    </source>
</evidence>
<evidence type="ECO:0000313" key="10">
    <source>
        <dbReference type="Proteomes" id="UP001596505"/>
    </source>
</evidence>
<comment type="subcellular location">
    <subcellularLocation>
        <location evidence="1">Membrane</location>
        <topology evidence="1">Multi-pass membrane protein</topology>
    </subcellularLocation>
</comment>
<keyword evidence="3 7" id="KW-0812">Transmembrane</keyword>
<protein>
    <submittedName>
        <fullName evidence="9">Amino acid permease</fullName>
    </submittedName>
</protein>
<feature type="transmembrane region" description="Helical" evidence="7">
    <location>
        <begin position="408"/>
        <end position="429"/>
    </location>
</feature>
<feature type="transmembrane region" description="Helical" evidence="7">
    <location>
        <begin position="128"/>
        <end position="146"/>
    </location>
</feature>
<sequence length="479" mass="52166">MASERKDDSQLQRSMKSRHLFMLSLGGVIGTGLFLGSGLTIGQAGPGGAVVAYLVGGLLMYLVMVCLGELSVVMPVSGSFQAHAAKFIGPATGFAIGWLYWMSWVTTVGLEFTAAGMLMKRWFPHTPVWVWCVVFIALLFTLNALTTKGFAETEYWFAGIKVLAVIMFIIIGGLAVFGVISIHGKSAPFFSNLIGHGGPFPKGISAIFVTMMTVVYSFQGSEIMGIAAGETEKPEKSIPKAIKTLVFRIIIFYVLAIVVLSAIVPWKQAGLLESPFVKVFDMVGIPYAADIMNFVILTAVLSVGNSGLFASTRILRSLSVDGMAPAFLKKLTKRGVPVYALCITLAFALLSLLTSVVAADTLFTVLLSISGLAGTITWMVIALAQYNFRRRFIKEGGKVSDLKFKVPIFPLIPFLCIAICLSTFVFIAFDPTQRTSLYYGFGFLTACYLYYYLRYRRKNTMPSPIVGEADGKLIKKEEV</sequence>
<feature type="transmembrane region" description="Helical" evidence="7">
    <location>
        <begin position="20"/>
        <end position="44"/>
    </location>
</feature>
<dbReference type="PIRSF" id="PIRSF006060">
    <property type="entry name" value="AA_transporter"/>
    <property type="match status" value="1"/>
</dbReference>
<dbReference type="Pfam" id="PF00324">
    <property type="entry name" value="AA_permease"/>
    <property type="match status" value="1"/>
</dbReference>
<keyword evidence="10" id="KW-1185">Reference proteome</keyword>
<dbReference type="InterPro" id="IPR004840">
    <property type="entry name" value="Amino_acid_permease_CS"/>
</dbReference>
<feature type="transmembrane region" description="Helical" evidence="7">
    <location>
        <begin position="291"/>
        <end position="315"/>
    </location>
</feature>
<name>A0ABW2Q1D4_9BACL</name>
<feature type="domain" description="Amino acid permease/ SLC12A" evidence="8">
    <location>
        <begin position="19"/>
        <end position="457"/>
    </location>
</feature>
<accession>A0ABW2Q1D4</accession>
<evidence type="ECO:0000256" key="5">
    <source>
        <dbReference type="ARBA" id="ARBA00022989"/>
    </source>
</evidence>
<evidence type="ECO:0000256" key="6">
    <source>
        <dbReference type="ARBA" id="ARBA00023136"/>
    </source>
</evidence>
<comment type="caution">
    <text evidence="9">The sequence shown here is derived from an EMBL/GenBank/DDBJ whole genome shotgun (WGS) entry which is preliminary data.</text>
</comment>
<dbReference type="Proteomes" id="UP001596505">
    <property type="component" value="Unassembled WGS sequence"/>
</dbReference>
<feature type="transmembrane region" description="Helical" evidence="7">
    <location>
        <begin position="203"/>
        <end position="224"/>
    </location>
</feature>
<feature type="transmembrane region" description="Helical" evidence="7">
    <location>
        <begin position="84"/>
        <end position="101"/>
    </location>
</feature>
<feature type="transmembrane region" description="Helical" evidence="7">
    <location>
        <begin position="50"/>
        <end position="72"/>
    </location>
</feature>
<evidence type="ECO:0000259" key="8">
    <source>
        <dbReference type="Pfam" id="PF00324"/>
    </source>
</evidence>
<dbReference type="PANTHER" id="PTHR43495">
    <property type="entry name" value="GABA PERMEASE"/>
    <property type="match status" value="1"/>
</dbReference>
<evidence type="ECO:0000256" key="7">
    <source>
        <dbReference type="SAM" id="Phobius"/>
    </source>
</evidence>
<keyword evidence="6 7" id="KW-0472">Membrane</keyword>
<evidence type="ECO:0000256" key="4">
    <source>
        <dbReference type="ARBA" id="ARBA00022970"/>
    </source>
</evidence>
<dbReference type="EMBL" id="JBHTCO010000045">
    <property type="protein sequence ID" value="MFC7395456.1"/>
    <property type="molecule type" value="Genomic_DNA"/>
</dbReference>
<proteinExistence type="predicted"/>
<feature type="transmembrane region" description="Helical" evidence="7">
    <location>
        <begin position="336"/>
        <end position="359"/>
    </location>
</feature>
<dbReference type="InterPro" id="IPR004841">
    <property type="entry name" value="AA-permease/SLC12A_dom"/>
</dbReference>
<evidence type="ECO:0000256" key="3">
    <source>
        <dbReference type="ARBA" id="ARBA00022692"/>
    </source>
</evidence>
<dbReference type="RefSeq" id="WP_380970075.1">
    <property type="nucleotide sequence ID" value="NZ_JBHTCO010000045.1"/>
</dbReference>
<feature type="transmembrane region" description="Helical" evidence="7">
    <location>
        <begin position="365"/>
        <end position="388"/>
    </location>
</feature>
<keyword evidence="5 7" id="KW-1133">Transmembrane helix</keyword>
<keyword evidence="2" id="KW-0813">Transport</keyword>
<feature type="transmembrane region" description="Helical" evidence="7">
    <location>
        <begin position="158"/>
        <end position="183"/>
    </location>
</feature>
<feature type="transmembrane region" description="Helical" evidence="7">
    <location>
        <begin position="435"/>
        <end position="453"/>
    </location>
</feature>
<feature type="transmembrane region" description="Helical" evidence="7">
    <location>
        <begin position="245"/>
        <end position="266"/>
    </location>
</feature>
<dbReference type="PROSITE" id="PS00218">
    <property type="entry name" value="AMINO_ACID_PERMEASE_1"/>
    <property type="match status" value="1"/>
</dbReference>
<evidence type="ECO:0000313" key="9">
    <source>
        <dbReference type="EMBL" id="MFC7395456.1"/>
    </source>
</evidence>
<dbReference type="Gene3D" id="1.20.1740.10">
    <property type="entry name" value="Amino acid/polyamine transporter I"/>
    <property type="match status" value="1"/>
</dbReference>
<gene>
    <name evidence="9" type="ORF">ACFQRG_21340</name>
</gene>
<keyword evidence="4" id="KW-0029">Amino-acid transport</keyword>
<organism evidence="9 10">
    <name type="scientific">Scopulibacillus cellulosilyticus</name>
    <dbReference type="NCBI Taxonomy" id="2665665"/>
    <lineage>
        <taxon>Bacteria</taxon>
        <taxon>Bacillati</taxon>
        <taxon>Bacillota</taxon>
        <taxon>Bacilli</taxon>
        <taxon>Bacillales</taxon>
        <taxon>Sporolactobacillaceae</taxon>
        <taxon>Scopulibacillus</taxon>
    </lineage>
</organism>